<dbReference type="PANTHER" id="PTHR16305">
    <property type="entry name" value="TESTICULAR SOLUBLE ADENYLYL CYCLASE"/>
    <property type="match status" value="1"/>
</dbReference>
<dbReference type="Pfam" id="PF13191">
    <property type="entry name" value="AAA_16"/>
    <property type="match status" value="1"/>
</dbReference>
<organism evidence="4 5">
    <name type="scientific">Kribbella capetownensis</name>
    <dbReference type="NCBI Taxonomy" id="1572659"/>
    <lineage>
        <taxon>Bacteria</taxon>
        <taxon>Bacillati</taxon>
        <taxon>Actinomycetota</taxon>
        <taxon>Actinomycetes</taxon>
        <taxon>Propionibacteriales</taxon>
        <taxon>Kribbellaceae</taxon>
        <taxon>Kribbella</taxon>
    </lineage>
</organism>
<dbReference type="Proteomes" id="UP000293342">
    <property type="component" value="Unassembled WGS sequence"/>
</dbReference>
<evidence type="ECO:0000256" key="1">
    <source>
        <dbReference type="ARBA" id="ARBA00022741"/>
    </source>
</evidence>
<keyword evidence="5" id="KW-1185">Reference proteome</keyword>
<dbReference type="EMBL" id="SJKD01000007">
    <property type="protein sequence ID" value="TCC45650.1"/>
    <property type="molecule type" value="Genomic_DNA"/>
</dbReference>
<dbReference type="SUPFAM" id="SSF52540">
    <property type="entry name" value="P-loop containing nucleoside triphosphate hydrolases"/>
    <property type="match status" value="1"/>
</dbReference>
<dbReference type="RefSeq" id="WP_131516736.1">
    <property type="nucleotide sequence ID" value="NZ_SJKD01000007.1"/>
</dbReference>
<keyword evidence="1" id="KW-0547">Nucleotide-binding</keyword>
<dbReference type="SUPFAM" id="SSF48452">
    <property type="entry name" value="TPR-like"/>
    <property type="match status" value="2"/>
</dbReference>
<dbReference type="InterPro" id="IPR005158">
    <property type="entry name" value="BTAD"/>
</dbReference>
<proteinExistence type="predicted"/>
<reference evidence="4 5" key="1">
    <citation type="submission" date="2019-02" db="EMBL/GenBank/DDBJ databases">
        <title>Kribbella capetownensis sp. nov. and Kribbella speibonae sp. nov., isolated from soil.</title>
        <authorList>
            <person name="Curtis S.M."/>
            <person name="Norton I."/>
            <person name="Everest G.J."/>
            <person name="Meyers P.R."/>
        </authorList>
    </citation>
    <scope>NUCLEOTIDE SEQUENCE [LARGE SCALE GENOMIC DNA]</scope>
    <source>
        <strain evidence="4 5">YM53</strain>
    </source>
</reference>
<evidence type="ECO:0000313" key="5">
    <source>
        <dbReference type="Proteomes" id="UP000293342"/>
    </source>
</evidence>
<dbReference type="InterPro" id="IPR041664">
    <property type="entry name" value="AAA_16"/>
</dbReference>
<dbReference type="InterPro" id="IPR027417">
    <property type="entry name" value="P-loop_NTPase"/>
</dbReference>
<gene>
    <name evidence="4" type="ORF">E0H75_28375</name>
</gene>
<feature type="domain" description="Bacterial transcriptional activator" evidence="3">
    <location>
        <begin position="101"/>
        <end position="226"/>
    </location>
</feature>
<dbReference type="GO" id="GO:0005737">
    <property type="term" value="C:cytoplasm"/>
    <property type="evidence" value="ECO:0007669"/>
    <property type="project" value="TreeGrafter"/>
</dbReference>
<evidence type="ECO:0000256" key="2">
    <source>
        <dbReference type="ARBA" id="ARBA00022840"/>
    </source>
</evidence>
<evidence type="ECO:0000313" key="4">
    <source>
        <dbReference type="EMBL" id="TCC45650.1"/>
    </source>
</evidence>
<dbReference type="GO" id="GO:0005524">
    <property type="term" value="F:ATP binding"/>
    <property type="evidence" value="ECO:0007669"/>
    <property type="project" value="UniProtKB-KW"/>
</dbReference>
<name>A0A4R0JHL0_9ACTN</name>
<dbReference type="Gene3D" id="1.10.10.10">
    <property type="entry name" value="Winged helix-like DNA-binding domain superfamily/Winged helix DNA-binding domain"/>
    <property type="match status" value="1"/>
</dbReference>
<dbReference type="Pfam" id="PF03704">
    <property type="entry name" value="BTAD"/>
    <property type="match status" value="1"/>
</dbReference>
<dbReference type="InterPro" id="IPR011990">
    <property type="entry name" value="TPR-like_helical_dom_sf"/>
</dbReference>
<dbReference type="SMART" id="SM01043">
    <property type="entry name" value="BTAD"/>
    <property type="match status" value="1"/>
</dbReference>
<dbReference type="Gene3D" id="1.25.40.10">
    <property type="entry name" value="Tetratricopeptide repeat domain"/>
    <property type="match status" value="2"/>
</dbReference>
<keyword evidence="2" id="KW-0067">ATP-binding</keyword>
<protein>
    <recommendedName>
        <fullName evidence="3">Bacterial transcriptional activator domain-containing protein</fullName>
    </recommendedName>
</protein>
<dbReference type="InterPro" id="IPR036388">
    <property type="entry name" value="WH-like_DNA-bd_sf"/>
</dbReference>
<sequence>MEVSVRLLGGFTVVVDGTPIPNRRWSRRQAATLVKLLALAPGGRLHRDRVVDALWPELTLDAALPRLHKAAHYARAVFDHRDAVVLKDEVVALFPDECLEVDAGQFEAAARDALASDPASQELCATALDLAGELLPDDLAESWLDDPREQLRLRVMRLLRCTGRWEELLAMDPANEEAHVELLREAVVAGDRTNGLRRYDRMERALTTELGISPGPEAVVLRERLLTSVTPSQQTELVAEPQASTLLERDAELAELRGAAGAAVSEGRGVVILVSGEAGAGKTALVHAFLDGLGPAINVAIGDCDDLLAPRSLGPFRDMAEHDAELAAALAADRPDGALLRVFSERPSVVAVEDIHWADDATLDAIRFLARRFPGIPAVLLLTFRETGVDPGHPLRQLLGRLTGSSVRRVTLPPLTVEAVRQLGPATASQAEEIHRVTQGNPFFVTEVLAAGGSGDVPQTVRDAVLARLGKLSAPARTLVERLSVIPTRAERWLAESLAEGESAVLIEAERSGMVIGADTAVAFRHELARRAIEATLTAGERVQANRVVVDVLLGRPVLEPARLVHHAERCGRVDVILEHGPSAALEAARLGAHRQAVGVLDVVLRHRELLGSHQAADLFTRRAYSLYVVNRFEAALKSAERGAVAAEAAGDAILQADALMVLARVALFASGPLRSRRAAEQAADLLEPTGDDARLAAALIEQARAHSNLATIGIVAEPGEQAEAFAGRAFAIGQSLSRSDLEAQAGCYLGDARLARGDLRGDEDLRRAISLAGADSRVETVVRCYVNAAGGAYRSGRFDDAEKYVAGGLRAAADGEFFAGQYRLRLTAAAVQASRGQWDRGIAALRALLDSPGEPGVMAALAGSLLARLLARRGDDEAGDVLVAALAARPIADDIYVEGTLAVARIELGWLDGSLGAFTDDARLALTLVKEAEHRTMQAELCAYLGRAGIDVAAPAGAPGPWAATLAGRWEEAATAWAALGDRYEQAVVLATAPDRLARAQGQVLLRDLGAAGTALAV</sequence>
<accession>A0A4R0JHL0</accession>
<dbReference type="GO" id="GO:0004016">
    <property type="term" value="F:adenylate cyclase activity"/>
    <property type="evidence" value="ECO:0007669"/>
    <property type="project" value="TreeGrafter"/>
</dbReference>
<dbReference type="PANTHER" id="PTHR16305:SF35">
    <property type="entry name" value="TRANSCRIPTIONAL ACTIVATOR DOMAIN"/>
    <property type="match status" value="1"/>
</dbReference>
<dbReference type="OrthoDB" id="5476461at2"/>
<evidence type="ECO:0000259" key="3">
    <source>
        <dbReference type="SMART" id="SM01043"/>
    </source>
</evidence>
<dbReference type="AlphaFoldDB" id="A0A4R0JHL0"/>
<comment type="caution">
    <text evidence="4">The sequence shown here is derived from an EMBL/GenBank/DDBJ whole genome shotgun (WGS) entry which is preliminary data.</text>
</comment>